<dbReference type="SUPFAM" id="SSF53335">
    <property type="entry name" value="S-adenosyl-L-methionine-dependent methyltransferases"/>
    <property type="match status" value="1"/>
</dbReference>
<gene>
    <name evidence="2" type="ORF">RAN89_05185</name>
</gene>
<dbReference type="Pfam" id="PF03966">
    <property type="entry name" value="Trm112p"/>
    <property type="match status" value="1"/>
</dbReference>
<accession>A0ABZ0B2B0</accession>
<dbReference type="SUPFAM" id="SSF158997">
    <property type="entry name" value="Trm112p-like"/>
    <property type="match status" value="1"/>
</dbReference>
<dbReference type="Proteomes" id="UP001302257">
    <property type="component" value="Chromosome"/>
</dbReference>
<dbReference type="InterPro" id="IPR013216">
    <property type="entry name" value="Methyltransf_11"/>
</dbReference>
<evidence type="ECO:0000313" key="2">
    <source>
        <dbReference type="EMBL" id="WNO05829.1"/>
    </source>
</evidence>
<evidence type="ECO:0000313" key="3">
    <source>
        <dbReference type="Proteomes" id="UP001302257"/>
    </source>
</evidence>
<keyword evidence="3" id="KW-1185">Reference proteome</keyword>
<dbReference type="InterPro" id="IPR029063">
    <property type="entry name" value="SAM-dependent_MTases_sf"/>
</dbReference>
<keyword evidence="2" id="KW-0489">Methyltransferase</keyword>
<protein>
    <submittedName>
        <fullName evidence="2">Methyltransferase domain-containing protein</fullName>
    </submittedName>
</protein>
<sequence length="293" mass="33786">MRMEESFWMRLCRKLGWTQLAWSLRRLHCPVAPDALVLEVGSGGNPYFRSNVLLDAFEVTQQRHWAPLVVDRATVLGAVEHLPFRDKSFDFVIASHVFEHSTQPELFLRELQRVAKAGYIEVPDALMERLNPYRDHRLEITVRDGRLLVRKKPDWRTDPVLVELFDSRGKKWIAGETIPRHPFDFHVRYYWDGHIDFTILNPEVDADWAAPTEENPGTPRNGLRARVNKRVLQLARGLLSQRKRNIGIKLDDLLACPECRSADLHIGAERIACSSCHAAYPVRNGLPAMFVKH</sequence>
<proteinExistence type="predicted"/>
<dbReference type="GO" id="GO:0032259">
    <property type="term" value="P:methylation"/>
    <property type="evidence" value="ECO:0007669"/>
    <property type="project" value="UniProtKB-KW"/>
</dbReference>
<keyword evidence="2" id="KW-0808">Transferase</keyword>
<dbReference type="Gene3D" id="3.40.50.150">
    <property type="entry name" value="Vaccinia Virus protein VP39"/>
    <property type="match status" value="1"/>
</dbReference>
<organism evidence="2 3">
    <name type="scientific">Rhodoferax mekongensis</name>
    <dbReference type="NCBI Taxonomy" id="3068341"/>
    <lineage>
        <taxon>Bacteria</taxon>
        <taxon>Pseudomonadati</taxon>
        <taxon>Pseudomonadota</taxon>
        <taxon>Betaproteobacteria</taxon>
        <taxon>Burkholderiales</taxon>
        <taxon>Comamonadaceae</taxon>
        <taxon>Rhodoferax</taxon>
    </lineage>
</organism>
<dbReference type="InterPro" id="IPR005651">
    <property type="entry name" value="Trm112-like"/>
</dbReference>
<dbReference type="Pfam" id="PF08241">
    <property type="entry name" value="Methyltransf_11"/>
    <property type="match status" value="1"/>
</dbReference>
<name>A0ABZ0B2B0_9BURK</name>
<feature type="domain" description="Methyltransferase type 11" evidence="1">
    <location>
        <begin position="73"/>
        <end position="118"/>
    </location>
</feature>
<reference evidence="2 3" key="1">
    <citation type="submission" date="2023-08" db="EMBL/GenBank/DDBJ databases">
        <title>Rhodoferax potami sp. nov. and Rhodoferax mekongensis sp. nov., isolated from the Mekong River in Thailand.</title>
        <authorList>
            <person name="Kitikhun S."/>
            <person name="Charoenyingcharoen P."/>
            <person name="Siriarchawattana P."/>
            <person name="Likhitrattanapisal S."/>
            <person name="Nilsakha T."/>
            <person name="Chanpet A."/>
            <person name="Rattanawaree P."/>
            <person name="Ingsriswang S."/>
        </authorList>
    </citation>
    <scope>NUCLEOTIDE SEQUENCE [LARGE SCALE GENOMIC DNA]</scope>
    <source>
        <strain evidence="2 3">TBRC 17307</strain>
    </source>
</reference>
<evidence type="ECO:0000259" key="1">
    <source>
        <dbReference type="Pfam" id="PF08241"/>
    </source>
</evidence>
<dbReference type="RefSeq" id="WP_313868562.1">
    <property type="nucleotide sequence ID" value="NZ_CP132507.1"/>
</dbReference>
<dbReference type="Gene3D" id="2.20.25.10">
    <property type="match status" value="1"/>
</dbReference>
<dbReference type="EMBL" id="CP132507">
    <property type="protein sequence ID" value="WNO05829.1"/>
    <property type="molecule type" value="Genomic_DNA"/>
</dbReference>
<dbReference type="GO" id="GO:0008168">
    <property type="term" value="F:methyltransferase activity"/>
    <property type="evidence" value="ECO:0007669"/>
    <property type="project" value="UniProtKB-KW"/>
</dbReference>